<dbReference type="EC" id="2.1.1.45" evidence="1 4"/>
<evidence type="ECO:0000259" key="5">
    <source>
        <dbReference type="Pfam" id="PF00303"/>
    </source>
</evidence>
<gene>
    <name evidence="4" type="primary">thyA</name>
    <name evidence="6" type="ORF">HNP46_000206</name>
</gene>
<dbReference type="InterPro" id="IPR000398">
    <property type="entry name" value="Thymidylate_synthase"/>
</dbReference>
<dbReference type="PRINTS" id="PR00108">
    <property type="entry name" value="THYMDSNTHASE"/>
</dbReference>
<keyword evidence="4" id="KW-0545">Nucleotide biosynthesis</keyword>
<comment type="subcellular location">
    <subcellularLocation>
        <location evidence="4">Cytoplasm</location>
    </subcellularLocation>
</comment>
<dbReference type="GO" id="GO:0005829">
    <property type="term" value="C:cytosol"/>
    <property type="evidence" value="ECO:0007669"/>
    <property type="project" value="TreeGrafter"/>
</dbReference>
<dbReference type="NCBIfam" id="TIGR03284">
    <property type="entry name" value="thym_sym"/>
    <property type="match status" value="1"/>
</dbReference>
<dbReference type="AlphaFoldDB" id="A0A7W7NZK8"/>
<comment type="catalytic activity">
    <reaction evidence="4">
        <text>dUMP + (6R)-5,10-methylene-5,6,7,8-tetrahydrofolate = 7,8-dihydrofolate + dTMP</text>
        <dbReference type="Rhea" id="RHEA:12104"/>
        <dbReference type="ChEBI" id="CHEBI:15636"/>
        <dbReference type="ChEBI" id="CHEBI:57451"/>
        <dbReference type="ChEBI" id="CHEBI:63528"/>
        <dbReference type="ChEBI" id="CHEBI:246422"/>
        <dbReference type="EC" id="2.1.1.45"/>
    </reaction>
</comment>
<dbReference type="Pfam" id="PF00303">
    <property type="entry name" value="Thymidylat_synt"/>
    <property type="match status" value="1"/>
</dbReference>
<comment type="caution">
    <text evidence="4">Lacks conserved residue(s) required for the propagation of feature annotation.</text>
</comment>
<comment type="caution">
    <text evidence="6">The sequence shown here is derived from an EMBL/GenBank/DDBJ whole genome shotgun (WGS) entry which is preliminary data.</text>
</comment>
<reference evidence="6 7" key="1">
    <citation type="submission" date="2020-08" db="EMBL/GenBank/DDBJ databases">
        <title>Functional genomics of gut bacteria from endangered species of beetles.</title>
        <authorList>
            <person name="Carlos-Shanley C."/>
        </authorList>
    </citation>
    <scope>NUCLEOTIDE SEQUENCE [LARGE SCALE GENOMIC DNA]</scope>
    <source>
        <strain evidence="6 7">S00179</strain>
    </source>
</reference>
<evidence type="ECO:0000256" key="1">
    <source>
        <dbReference type="ARBA" id="ARBA00011947"/>
    </source>
</evidence>
<comment type="similarity">
    <text evidence="4">Belongs to the thymidylate synthase family. Bacterial-type ThyA subfamily.</text>
</comment>
<sequence>MKQFQALLRQVLEQGTFVPNRTDQSAIFYPGARMVFNLEEEFPAVTTKYLFANPGLGELCGFLRGYTSAADFRALGCNFWNQNANEEAPWLANPFRGGEDDLGPIYGAQWRRWPAYLETLATAKKQIQRLQQLGYAERARYKAEAGETIIFFKEVDQVRNCLDILHKDPTSRRALFHGWNVAALDVIAIPPCHFSYYWIPNPVTRQLSLKLFIRSNDLFLGAPMNVLSGAVLLSLFARLTGYTPHLLDYSIGNAHIYENHVEQVKIMLEREPLPAPRLVISDRIPEFAKTGVYEPEWLDKVLPSDFVLEGYQHHGILKGAMAV</sequence>
<evidence type="ECO:0000256" key="2">
    <source>
        <dbReference type="ARBA" id="ARBA00022603"/>
    </source>
</evidence>
<protein>
    <recommendedName>
        <fullName evidence="1 4">Thymidylate synthase</fullName>
        <shortName evidence="4">TS</shortName>
        <shortName evidence="4">TSase</shortName>
        <ecNumber evidence="1 4">2.1.1.45</ecNumber>
    </recommendedName>
</protein>
<feature type="binding site" evidence="4">
    <location>
        <position position="322"/>
    </location>
    <ligand>
        <name>(6R)-5,10-methylene-5,6,7,8-tetrahydrofolate</name>
        <dbReference type="ChEBI" id="CHEBI:15636"/>
    </ligand>
</feature>
<evidence type="ECO:0000313" key="7">
    <source>
        <dbReference type="Proteomes" id="UP000566995"/>
    </source>
</evidence>
<dbReference type="Proteomes" id="UP000566995">
    <property type="component" value="Unassembled WGS sequence"/>
</dbReference>
<dbReference type="HAMAP" id="MF_00008">
    <property type="entry name" value="Thymidy_synth_bact"/>
    <property type="match status" value="1"/>
</dbReference>
<comment type="subunit">
    <text evidence="4">Homodimer.</text>
</comment>
<feature type="binding site" description="in other chain" evidence="4">
    <location>
        <position position="21"/>
    </location>
    <ligand>
        <name>dUMP</name>
        <dbReference type="ChEBI" id="CHEBI:246422"/>
        <note>ligand shared between dimeric partners</note>
    </ligand>
</feature>
<dbReference type="InterPro" id="IPR045097">
    <property type="entry name" value="Thymidate_synth/dCMP_Mease"/>
</dbReference>
<comment type="pathway">
    <text evidence="4">Pyrimidine metabolism; dTTP biosynthesis.</text>
</comment>
<feature type="binding site" description="in other chain" evidence="4">
    <location>
        <begin position="255"/>
        <end position="257"/>
    </location>
    <ligand>
        <name>dUMP</name>
        <dbReference type="ChEBI" id="CHEBI:246422"/>
        <note>ligand shared between dimeric partners</note>
    </ligand>
</feature>
<feature type="binding site" evidence="4">
    <location>
        <position position="217"/>
    </location>
    <ligand>
        <name>(6R)-5,10-methylene-5,6,7,8-tetrahydrofolate</name>
        <dbReference type="ChEBI" id="CHEBI:15636"/>
    </ligand>
</feature>
<dbReference type="GO" id="GO:0032259">
    <property type="term" value="P:methylation"/>
    <property type="evidence" value="ECO:0007669"/>
    <property type="project" value="UniProtKB-KW"/>
</dbReference>
<dbReference type="Gene3D" id="3.30.572.10">
    <property type="entry name" value="Thymidylate synthase/dCMP hydroxymethylase domain"/>
    <property type="match status" value="1"/>
</dbReference>
<dbReference type="PANTHER" id="PTHR11548:SF1">
    <property type="entry name" value="THYMIDYLATE SYNTHASE 1"/>
    <property type="match status" value="1"/>
</dbReference>
<feature type="binding site" evidence="4">
    <location>
        <begin position="172"/>
        <end position="173"/>
    </location>
    <ligand>
        <name>dUMP</name>
        <dbReference type="ChEBI" id="CHEBI:246422"/>
        <note>ligand shared between dimeric partners</note>
    </ligand>
</feature>
<dbReference type="UniPathway" id="UPA00575"/>
<organism evidence="6 7">
    <name type="scientific">Pseudomonas nitroreducens</name>
    <dbReference type="NCBI Taxonomy" id="46680"/>
    <lineage>
        <taxon>Bacteria</taxon>
        <taxon>Pseudomonadati</taxon>
        <taxon>Pseudomonadota</taxon>
        <taxon>Gammaproteobacteria</taxon>
        <taxon>Pseudomonadales</taxon>
        <taxon>Pseudomonadaceae</taxon>
        <taxon>Pseudomonas</taxon>
    </lineage>
</organism>
<dbReference type="GO" id="GO:0006235">
    <property type="term" value="P:dTTP biosynthetic process"/>
    <property type="evidence" value="ECO:0007669"/>
    <property type="project" value="UniProtKB-UniRule"/>
</dbReference>
<evidence type="ECO:0000256" key="4">
    <source>
        <dbReference type="HAMAP-Rule" id="MF_00008"/>
    </source>
</evidence>
<dbReference type="CDD" id="cd00351">
    <property type="entry name" value="TS_Pyrimidine_HMase"/>
    <property type="match status" value="1"/>
</dbReference>
<feature type="domain" description="Thymidylate synthase/dCMP hydroxymethylase" evidence="5">
    <location>
        <begin position="2"/>
        <end position="323"/>
    </location>
</feature>
<dbReference type="InterPro" id="IPR023451">
    <property type="entry name" value="Thymidate_synth/dCMP_Mease_dom"/>
</dbReference>
<dbReference type="RefSeq" id="WP_184585662.1">
    <property type="nucleotide sequence ID" value="NZ_JACHLI010000001.1"/>
</dbReference>
<dbReference type="EMBL" id="JACHLI010000001">
    <property type="protein sequence ID" value="MBB4861395.1"/>
    <property type="molecule type" value="Genomic_DNA"/>
</dbReference>
<accession>A0A7W7NZK8</accession>
<feature type="active site" description="Nucleophile" evidence="4">
    <location>
        <position position="192"/>
    </location>
</feature>
<dbReference type="SUPFAM" id="SSF55831">
    <property type="entry name" value="Thymidylate synthase/dCMP hydroxymethylase"/>
    <property type="match status" value="1"/>
</dbReference>
<keyword evidence="3 4" id="KW-0808">Transferase</keyword>
<proteinExistence type="inferred from homology"/>
<dbReference type="PANTHER" id="PTHR11548">
    <property type="entry name" value="THYMIDYLATE SYNTHASE 1"/>
    <property type="match status" value="1"/>
</dbReference>
<dbReference type="GO" id="GO:0006231">
    <property type="term" value="P:dTMP biosynthetic process"/>
    <property type="evidence" value="ECO:0007669"/>
    <property type="project" value="UniProtKB-UniRule"/>
</dbReference>
<name>A0A7W7NZK8_PSENT</name>
<feature type="binding site" description="in other chain" evidence="4">
    <location>
        <begin position="214"/>
        <end position="217"/>
    </location>
    <ligand>
        <name>dUMP</name>
        <dbReference type="ChEBI" id="CHEBI:246422"/>
        <note>ligand shared between dimeric partners</note>
    </ligand>
</feature>
<dbReference type="InterPro" id="IPR036926">
    <property type="entry name" value="Thymidate_synth/dCMP_Mease_sf"/>
</dbReference>
<evidence type="ECO:0000256" key="3">
    <source>
        <dbReference type="ARBA" id="ARBA00022679"/>
    </source>
</evidence>
<evidence type="ECO:0000313" key="6">
    <source>
        <dbReference type="EMBL" id="MBB4861395.1"/>
    </source>
</evidence>
<comment type="function">
    <text evidence="4">Catalyzes the reductive methylation of 2'-deoxyuridine-5'-monophosphate (dUMP) to 2'-deoxythymidine-5'-monophosphate (dTMP) while utilizing 5,10-methylenetetrahydrofolate (mTHF) as the methyl donor and reductant in the reaction, yielding dihydrofolate (DHF) as a by-product. This enzymatic reaction provides an intracellular de novo source of dTMP, an essential precursor for DNA biosynthesis.</text>
</comment>
<keyword evidence="4" id="KW-0963">Cytoplasm</keyword>
<feature type="binding site" description="in other chain" evidence="4">
    <location>
        <position position="225"/>
    </location>
    <ligand>
        <name>dUMP</name>
        <dbReference type="ChEBI" id="CHEBI:246422"/>
        <note>ligand shared between dimeric partners</note>
    </ligand>
</feature>
<dbReference type="GO" id="GO:0004799">
    <property type="term" value="F:thymidylate synthase activity"/>
    <property type="evidence" value="ECO:0007669"/>
    <property type="project" value="UniProtKB-UniRule"/>
</dbReference>
<keyword evidence="2 4" id="KW-0489">Methyltransferase</keyword>